<feature type="region of interest" description="Disordered" evidence="1">
    <location>
        <begin position="370"/>
        <end position="408"/>
    </location>
</feature>
<dbReference type="EMBL" id="JABXJJ020000009">
    <property type="protein sequence ID" value="MDI5969379.1"/>
    <property type="molecule type" value="Genomic_DNA"/>
</dbReference>
<evidence type="ECO:0000259" key="2">
    <source>
        <dbReference type="Pfam" id="PF18860"/>
    </source>
</evidence>
<dbReference type="InterPro" id="IPR041427">
    <property type="entry name" value="AbiJ-NTD3"/>
</dbReference>
<protein>
    <recommendedName>
        <fullName evidence="2">AbiJ-NTD3 domain-containing protein</fullName>
    </recommendedName>
</protein>
<evidence type="ECO:0000313" key="3">
    <source>
        <dbReference type="EMBL" id="MDI5969379.1"/>
    </source>
</evidence>
<feature type="compositionally biased region" description="Basic residues" evidence="1">
    <location>
        <begin position="384"/>
        <end position="400"/>
    </location>
</feature>
<sequence>MGVTRVMLQEAVAVVVRGLQGTHRELTELGGELGLPIPDEKSGSRRERLEASVRALTGDELLPLARKLLSSRQAQVCGAERFALQDAVWAAGTVIEIPGRVRREVAAALDLGVLFKRHDRFEQLLDRFWMLDNDLMAPWTGSSTTSRRALVRQHVFRNPDWSVEELFEQLGAFEAGSARFGRFLAGLVDPAHLPDADAQFRIVAVVNPVLASAGGRLEQTGERDGYPYFQLVRTGPGVSRRPKTLIFATTAKPDMRLVNVLDNDIEILQSGDDLLVYDRLVEMNGIRWSDLLRWWQETRDVHDEKAAKRALYKRLLRSMPDDDTSPQCEFFRAYHEVFAGRECDVPALLPEVWLHWDPVIVKKGGCAGAAESPHGLPHPPAQRCPRRRRDRRPPPLRHRQSVREHRAR</sequence>
<dbReference type="Pfam" id="PF18860">
    <property type="entry name" value="AbiJ_NTD3"/>
    <property type="match status" value="1"/>
</dbReference>
<name>A0AA90H1Z1_9ACTN</name>
<evidence type="ECO:0000256" key="1">
    <source>
        <dbReference type="SAM" id="MobiDB-lite"/>
    </source>
</evidence>
<reference evidence="3" key="1">
    <citation type="submission" date="2023-05" db="EMBL/GenBank/DDBJ databases">
        <title>Streptantibioticus silvisoli sp. nov., acidotolerant actinomycetes 1 from pine litter.</title>
        <authorList>
            <person name="Swiecimska M."/>
            <person name="Golinska P."/>
            <person name="Sangal V."/>
            <person name="Wachnowicz B."/>
            <person name="Goodfellow M."/>
        </authorList>
    </citation>
    <scope>NUCLEOTIDE SEQUENCE</scope>
    <source>
        <strain evidence="3">SL13</strain>
    </source>
</reference>
<dbReference type="AlphaFoldDB" id="A0AA90H1Z1"/>
<proteinExistence type="predicted"/>
<organism evidence="3">
    <name type="scientific">Streptantibioticus silvisoli</name>
    <dbReference type="NCBI Taxonomy" id="2705255"/>
    <lineage>
        <taxon>Bacteria</taxon>
        <taxon>Bacillati</taxon>
        <taxon>Actinomycetota</taxon>
        <taxon>Actinomycetes</taxon>
        <taxon>Kitasatosporales</taxon>
        <taxon>Streptomycetaceae</taxon>
        <taxon>Streptantibioticus</taxon>
    </lineage>
</organism>
<dbReference type="RefSeq" id="WP_271315629.1">
    <property type="nucleotide sequence ID" value="NZ_JABXJJ020000009.1"/>
</dbReference>
<feature type="domain" description="AbiJ-NTD3" evidence="2">
    <location>
        <begin position="96"/>
        <end position="261"/>
    </location>
</feature>
<accession>A0AA90H1Z1</accession>
<comment type="caution">
    <text evidence="3">The sequence shown here is derived from an EMBL/GenBank/DDBJ whole genome shotgun (WGS) entry which is preliminary data.</text>
</comment>
<gene>
    <name evidence="3" type="ORF">POF50_008465</name>
</gene>